<protein>
    <submittedName>
        <fullName evidence="10">DEBR0S1_18184g1_1</fullName>
    </submittedName>
</protein>
<dbReference type="PANTHER" id="PTHR24388:SF54">
    <property type="entry name" value="PROTEIN ESCARGOT"/>
    <property type="match status" value="1"/>
</dbReference>
<evidence type="ECO:0000256" key="4">
    <source>
        <dbReference type="ARBA" id="ARBA00022771"/>
    </source>
</evidence>
<dbReference type="InterPro" id="IPR036236">
    <property type="entry name" value="Znf_C2H2_sf"/>
</dbReference>
<feature type="region of interest" description="Disordered" evidence="8">
    <location>
        <begin position="1"/>
        <end position="22"/>
    </location>
</feature>
<evidence type="ECO:0000256" key="8">
    <source>
        <dbReference type="SAM" id="MobiDB-lite"/>
    </source>
</evidence>
<keyword evidence="4 7" id="KW-0863">Zinc-finger</keyword>
<evidence type="ECO:0000256" key="1">
    <source>
        <dbReference type="ARBA" id="ARBA00004123"/>
    </source>
</evidence>
<gene>
    <name evidence="10" type="ORF">DEBR0S1_18184G</name>
</gene>
<dbReference type="InterPro" id="IPR050527">
    <property type="entry name" value="Snail/Krueppel_Znf"/>
</dbReference>
<evidence type="ECO:0000259" key="9">
    <source>
        <dbReference type="PROSITE" id="PS50157"/>
    </source>
</evidence>
<dbReference type="Pfam" id="PF00096">
    <property type="entry name" value="zf-C2H2"/>
    <property type="match status" value="2"/>
</dbReference>
<dbReference type="GO" id="GO:0008270">
    <property type="term" value="F:zinc ion binding"/>
    <property type="evidence" value="ECO:0007669"/>
    <property type="project" value="UniProtKB-KW"/>
</dbReference>
<evidence type="ECO:0000256" key="2">
    <source>
        <dbReference type="ARBA" id="ARBA00022723"/>
    </source>
</evidence>
<dbReference type="Proteomes" id="UP000478008">
    <property type="component" value="Unassembled WGS sequence"/>
</dbReference>
<sequence length="407" mass="43581">MLSVSPMNFPARRTAPLSLPPTNVGPISNRANVLPAPNLPPIFPQMHPYTVSYPPLSPTECTPRNVPIGIPMFGPAFGPHPQSAFVGAPGFPVLQAKGAPLNVVYRRPGDAAAAYYTYYPPTPGATPGSAPAQAVQAARAPVPTPASTSAPAQAQANAGAQLLPMISSGHSSPTMQLAFIPETQRIPAYAGPGYFRSADAQAFPAQAPWVVPLATGGKPAHHPTHSCPPSLGSATPPSSAQPVRGFVEVKPFQRTHLKIKAKKLFRCDHCGKEYTRRHNMLVHKLSAHSDEKRFECNVCHSRFKRKSDYIRHNKEQHTNSVKRFVCAGELVDGTKWGCGKRFFRKDQLKKHLNANRAQYTCLKNVPNGKPASIDGITVTKVSSSAAGHPAHPAEAQPAALTEVPLSA</sequence>
<dbReference type="SUPFAM" id="SSF57667">
    <property type="entry name" value="beta-beta-alpha zinc fingers"/>
    <property type="match status" value="1"/>
</dbReference>
<proteinExistence type="predicted"/>
<feature type="domain" description="C2H2-type" evidence="9">
    <location>
        <begin position="265"/>
        <end position="293"/>
    </location>
</feature>
<name>A0A7D9CV92_DEKBR</name>
<dbReference type="AlphaFoldDB" id="A0A7D9CV92"/>
<keyword evidence="2" id="KW-0479">Metal-binding</keyword>
<dbReference type="Gene3D" id="3.30.160.60">
    <property type="entry name" value="Classic Zinc Finger"/>
    <property type="match status" value="2"/>
</dbReference>
<dbReference type="PANTHER" id="PTHR24388">
    <property type="entry name" value="ZINC FINGER PROTEIN"/>
    <property type="match status" value="1"/>
</dbReference>
<evidence type="ECO:0000313" key="10">
    <source>
        <dbReference type="EMBL" id="VUG16498.1"/>
    </source>
</evidence>
<comment type="subcellular location">
    <subcellularLocation>
        <location evidence="1">Nucleus</location>
    </subcellularLocation>
</comment>
<reference evidence="10 11" key="1">
    <citation type="submission" date="2019-07" db="EMBL/GenBank/DDBJ databases">
        <authorList>
            <person name="Friedrich A."/>
            <person name="Schacherer J."/>
        </authorList>
    </citation>
    <scope>NUCLEOTIDE SEQUENCE [LARGE SCALE GENOMIC DNA]</scope>
</reference>
<evidence type="ECO:0000256" key="3">
    <source>
        <dbReference type="ARBA" id="ARBA00022737"/>
    </source>
</evidence>
<dbReference type="InterPro" id="IPR013087">
    <property type="entry name" value="Znf_C2H2_type"/>
</dbReference>
<keyword evidence="6" id="KW-0539">Nucleus</keyword>
<keyword evidence="3" id="KW-0677">Repeat</keyword>
<dbReference type="GO" id="GO:0005634">
    <property type="term" value="C:nucleus"/>
    <property type="evidence" value="ECO:0007669"/>
    <property type="project" value="UniProtKB-SubCell"/>
</dbReference>
<evidence type="ECO:0000256" key="5">
    <source>
        <dbReference type="ARBA" id="ARBA00022833"/>
    </source>
</evidence>
<dbReference type="EMBL" id="CABFWN010000001">
    <property type="protein sequence ID" value="VUG16498.1"/>
    <property type="molecule type" value="Genomic_DNA"/>
</dbReference>
<dbReference type="GO" id="GO:0000978">
    <property type="term" value="F:RNA polymerase II cis-regulatory region sequence-specific DNA binding"/>
    <property type="evidence" value="ECO:0007669"/>
    <property type="project" value="TreeGrafter"/>
</dbReference>
<feature type="region of interest" description="Disordered" evidence="8">
    <location>
        <begin position="215"/>
        <end position="240"/>
    </location>
</feature>
<dbReference type="GO" id="GO:0000981">
    <property type="term" value="F:DNA-binding transcription factor activity, RNA polymerase II-specific"/>
    <property type="evidence" value="ECO:0007669"/>
    <property type="project" value="TreeGrafter"/>
</dbReference>
<feature type="compositionally biased region" description="Low complexity" evidence="8">
    <location>
        <begin position="384"/>
        <end position="399"/>
    </location>
</feature>
<feature type="region of interest" description="Disordered" evidence="8">
    <location>
        <begin position="384"/>
        <end position="407"/>
    </location>
</feature>
<evidence type="ECO:0000256" key="7">
    <source>
        <dbReference type="PROSITE-ProRule" id="PRU00042"/>
    </source>
</evidence>
<evidence type="ECO:0000313" key="11">
    <source>
        <dbReference type="Proteomes" id="UP000478008"/>
    </source>
</evidence>
<organism evidence="10 11">
    <name type="scientific">Dekkera bruxellensis</name>
    <name type="common">Brettanomyces custersii</name>
    <dbReference type="NCBI Taxonomy" id="5007"/>
    <lineage>
        <taxon>Eukaryota</taxon>
        <taxon>Fungi</taxon>
        <taxon>Dikarya</taxon>
        <taxon>Ascomycota</taxon>
        <taxon>Saccharomycotina</taxon>
        <taxon>Pichiomycetes</taxon>
        <taxon>Pichiales</taxon>
        <taxon>Pichiaceae</taxon>
        <taxon>Brettanomyces</taxon>
    </lineage>
</organism>
<dbReference type="SMART" id="SM00355">
    <property type="entry name" value="ZnF_C2H2"/>
    <property type="match status" value="2"/>
</dbReference>
<accession>A0A7D9CV92</accession>
<keyword evidence="5" id="KW-0862">Zinc</keyword>
<dbReference type="PROSITE" id="PS50157">
    <property type="entry name" value="ZINC_FINGER_C2H2_2"/>
    <property type="match status" value="2"/>
</dbReference>
<dbReference type="PROSITE" id="PS00028">
    <property type="entry name" value="ZINC_FINGER_C2H2_1"/>
    <property type="match status" value="2"/>
</dbReference>
<evidence type="ECO:0000256" key="6">
    <source>
        <dbReference type="ARBA" id="ARBA00023242"/>
    </source>
</evidence>
<keyword evidence="11" id="KW-1185">Reference proteome</keyword>
<feature type="domain" description="C2H2-type" evidence="9">
    <location>
        <begin position="294"/>
        <end position="322"/>
    </location>
</feature>